<dbReference type="SUPFAM" id="SSF55811">
    <property type="entry name" value="Nudix"/>
    <property type="match status" value="2"/>
</dbReference>
<dbReference type="EMBL" id="PXWG01000001">
    <property type="protein sequence ID" value="PSJ30749.1"/>
    <property type="molecule type" value="Genomic_DNA"/>
</dbReference>
<organism evidence="6 7">
    <name type="scientific">Streptosporangium nondiastaticum</name>
    <dbReference type="NCBI Taxonomy" id="35764"/>
    <lineage>
        <taxon>Bacteria</taxon>
        <taxon>Bacillati</taxon>
        <taxon>Actinomycetota</taxon>
        <taxon>Actinomycetes</taxon>
        <taxon>Streptosporangiales</taxon>
        <taxon>Streptosporangiaceae</taxon>
        <taxon>Streptosporangium</taxon>
    </lineage>
</organism>
<dbReference type="GO" id="GO:0016787">
    <property type="term" value="F:hydrolase activity"/>
    <property type="evidence" value="ECO:0007669"/>
    <property type="project" value="UniProtKB-KW"/>
</dbReference>
<evidence type="ECO:0000256" key="3">
    <source>
        <dbReference type="ARBA" id="ARBA00022842"/>
    </source>
</evidence>
<accession>A0A9X7JW35</accession>
<dbReference type="PROSITE" id="PS00893">
    <property type="entry name" value="NUDIX_BOX"/>
    <property type="match status" value="1"/>
</dbReference>
<evidence type="ECO:0000256" key="2">
    <source>
        <dbReference type="ARBA" id="ARBA00022801"/>
    </source>
</evidence>
<feature type="domain" description="Nudix hydrolase" evidence="5">
    <location>
        <begin position="11"/>
        <end position="146"/>
    </location>
</feature>
<gene>
    <name evidence="6" type="ORF">B7P34_00920</name>
</gene>
<dbReference type="InterPro" id="IPR000086">
    <property type="entry name" value="NUDIX_hydrolase_dom"/>
</dbReference>
<dbReference type="RefSeq" id="WP_106673944.1">
    <property type="nucleotide sequence ID" value="NZ_PXWG01000001.1"/>
</dbReference>
<sequence>MTDAQYVAGRSRVWLGAAVLFTDNRGRVILEDVDYRPVCMLPGGAVDAGETPSLAVAREVHEELGLTRRFVHALAVDWVPPGTPGYPRGFPGQIVYVFDGGTLTAADLSQIRLPGGEVTGIRCVEPALLPRHMAPSDARRALAALRARINGTGPAILEDGRPLDPTRLDDLQILRTPRKPQLWPWHPGPVPAGLPVRQAWGWLFAKDGRVLVLIGQDTGSACLPGGTVEAADHGAPARTLRREAWEEARVHISDPLYLGYHPDDAGSRRCARARYAARITGWEPPGRDEATGQTYTRLLATPEQTAQLFDWGGEAASQLAAVHSAREELGLSAPARQPITELPPPQPNETAPAR</sequence>
<dbReference type="InterPro" id="IPR020084">
    <property type="entry name" value="NUDIX_hydrolase_CS"/>
</dbReference>
<reference evidence="6 7" key="1">
    <citation type="submission" date="2018-03" db="EMBL/GenBank/DDBJ databases">
        <title>Chitinolytic properties of Streptosporangium nondiastaticum TBG75A20.</title>
        <authorList>
            <person name="Gayathri V."/>
            <person name="Shiburaj S."/>
        </authorList>
    </citation>
    <scope>NUCLEOTIDE SEQUENCE [LARGE SCALE GENOMIC DNA]</scope>
    <source>
        <strain evidence="6 7">TBG75A20</strain>
    </source>
</reference>
<name>A0A9X7JW35_9ACTN</name>
<dbReference type="CDD" id="cd02883">
    <property type="entry name" value="NUDIX_Hydrolase"/>
    <property type="match status" value="1"/>
</dbReference>
<dbReference type="Gene3D" id="3.90.79.10">
    <property type="entry name" value="Nucleoside Triphosphate Pyrophosphohydrolase"/>
    <property type="match status" value="2"/>
</dbReference>
<feature type="domain" description="Nudix hydrolase" evidence="5">
    <location>
        <begin position="194"/>
        <end position="354"/>
    </location>
</feature>
<dbReference type="InterPro" id="IPR015797">
    <property type="entry name" value="NUDIX_hydrolase-like_dom_sf"/>
</dbReference>
<protein>
    <submittedName>
        <fullName evidence="6">NUDIX hydrolase</fullName>
    </submittedName>
</protein>
<evidence type="ECO:0000259" key="5">
    <source>
        <dbReference type="PROSITE" id="PS51462"/>
    </source>
</evidence>
<dbReference type="AlphaFoldDB" id="A0A9X7JW35"/>
<evidence type="ECO:0000313" key="7">
    <source>
        <dbReference type="Proteomes" id="UP000242427"/>
    </source>
</evidence>
<evidence type="ECO:0000313" key="6">
    <source>
        <dbReference type="EMBL" id="PSJ30749.1"/>
    </source>
</evidence>
<evidence type="ECO:0000256" key="4">
    <source>
        <dbReference type="SAM" id="MobiDB-lite"/>
    </source>
</evidence>
<comment type="caution">
    <text evidence="6">The sequence shown here is derived from an EMBL/GenBank/DDBJ whole genome shotgun (WGS) entry which is preliminary data.</text>
</comment>
<proteinExistence type="predicted"/>
<dbReference type="PANTHER" id="PTHR43046">
    <property type="entry name" value="GDP-MANNOSE MANNOSYL HYDROLASE"/>
    <property type="match status" value="1"/>
</dbReference>
<evidence type="ECO:0000256" key="1">
    <source>
        <dbReference type="ARBA" id="ARBA00001946"/>
    </source>
</evidence>
<dbReference type="PANTHER" id="PTHR43046:SF12">
    <property type="entry name" value="GDP-MANNOSE MANNOSYL HYDROLASE"/>
    <property type="match status" value="1"/>
</dbReference>
<feature type="region of interest" description="Disordered" evidence="4">
    <location>
        <begin position="329"/>
        <end position="354"/>
    </location>
</feature>
<dbReference type="PROSITE" id="PS51462">
    <property type="entry name" value="NUDIX"/>
    <property type="match status" value="2"/>
</dbReference>
<dbReference type="Proteomes" id="UP000242427">
    <property type="component" value="Unassembled WGS sequence"/>
</dbReference>
<dbReference type="CDD" id="cd18876">
    <property type="entry name" value="NUDIX_Hydrolase"/>
    <property type="match status" value="1"/>
</dbReference>
<keyword evidence="3" id="KW-0460">Magnesium</keyword>
<comment type="cofactor">
    <cofactor evidence="1">
        <name>Mg(2+)</name>
        <dbReference type="ChEBI" id="CHEBI:18420"/>
    </cofactor>
</comment>
<keyword evidence="7" id="KW-1185">Reference proteome</keyword>
<dbReference type="Pfam" id="PF00293">
    <property type="entry name" value="NUDIX"/>
    <property type="match status" value="1"/>
</dbReference>
<dbReference type="OrthoDB" id="4247482at2"/>
<keyword evidence="2 6" id="KW-0378">Hydrolase</keyword>